<dbReference type="RefSeq" id="WP_345490303.1">
    <property type="nucleotide sequence ID" value="NZ_BAABHY010000001.1"/>
</dbReference>
<reference evidence="6" key="1">
    <citation type="journal article" date="2019" name="Int. J. Syst. Evol. Microbiol.">
        <title>The Global Catalogue of Microorganisms (GCM) 10K type strain sequencing project: providing services to taxonomists for standard genome sequencing and annotation.</title>
        <authorList>
            <consortium name="The Broad Institute Genomics Platform"/>
            <consortium name="The Broad Institute Genome Sequencing Center for Infectious Disease"/>
            <person name="Wu L."/>
            <person name="Ma J."/>
        </authorList>
    </citation>
    <scope>NUCLEOTIDE SEQUENCE [LARGE SCALE GENOMIC DNA]</scope>
    <source>
        <strain evidence="6">JCM 18050</strain>
    </source>
</reference>
<evidence type="ECO:0000256" key="2">
    <source>
        <dbReference type="ARBA" id="ARBA00022679"/>
    </source>
</evidence>
<comment type="caution">
    <text evidence="5">The sequence shown here is derived from an EMBL/GenBank/DDBJ whole genome shotgun (WGS) entry which is preliminary data.</text>
</comment>
<comment type="catalytic activity">
    <reaction evidence="4">
        <text>apo-[citrate lyase ACP] + 2'-(5''-triphospho-alpha-D-ribosyl)-3'-dephospho-CoA = holo-[citrate lyase ACP] + diphosphate</text>
        <dbReference type="Rhea" id="RHEA:16333"/>
        <dbReference type="Rhea" id="RHEA-COMP:10157"/>
        <dbReference type="Rhea" id="RHEA-COMP:10158"/>
        <dbReference type="ChEBI" id="CHEBI:29999"/>
        <dbReference type="ChEBI" id="CHEBI:33019"/>
        <dbReference type="ChEBI" id="CHEBI:61378"/>
        <dbReference type="ChEBI" id="CHEBI:82683"/>
        <dbReference type="EC" id="2.7.7.61"/>
    </reaction>
</comment>
<dbReference type="GO" id="GO:0016829">
    <property type="term" value="F:lyase activity"/>
    <property type="evidence" value="ECO:0007669"/>
    <property type="project" value="UniProtKB-KW"/>
</dbReference>
<accession>A0ABP9N7M9</accession>
<evidence type="ECO:0000256" key="4">
    <source>
        <dbReference type="ARBA" id="ARBA00048574"/>
    </source>
</evidence>
<keyword evidence="2" id="KW-0808">Transferase</keyword>
<sequence length="181" mass="20610">MLIDFNDGLPVTLEQVLAAKEQRVERQHLAIKRYQSAIISLTLVMPGQIKKSPITDYLFDQAIKAITHSLAIKHLLILEKQCISLQTGHEAIIVVDCCAYRLKQLCIMLEQQHTLGRLWDIDIIDPVTQNSVSRTQFSYPPRRCLVCGEPAKVCGRLRQHTLVELFAAMANIIQRHQQTNN</sequence>
<keyword evidence="6" id="KW-1185">Reference proteome</keyword>
<protein>
    <recommendedName>
        <fullName evidence="1">citrate lyase holo-[acyl-carrier protein] synthase</fullName>
        <ecNumber evidence="1">2.7.7.61</ecNumber>
    </recommendedName>
</protein>
<evidence type="ECO:0000313" key="5">
    <source>
        <dbReference type="EMBL" id="GAA5110038.1"/>
    </source>
</evidence>
<dbReference type="NCBIfam" id="NF002383">
    <property type="entry name" value="PRK01392.1"/>
    <property type="match status" value="1"/>
</dbReference>
<dbReference type="Pfam" id="PF03802">
    <property type="entry name" value="CitX"/>
    <property type="match status" value="1"/>
</dbReference>
<evidence type="ECO:0000256" key="1">
    <source>
        <dbReference type="ARBA" id="ARBA00012524"/>
    </source>
</evidence>
<gene>
    <name evidence="5" type="primary">citX</name>
    <name evidence="5" type="ORF">GCM10023211_13990</name>
</gene>
<dbReference type="NCBIfam" id="TIGR03124">
    <property type="entry name" value="citrate_citX"/>
    <property type="match status" value="1"/>
</dbReference>
<keyword evidence="3" id="KW-0548">Nucleotidyltransferase</keyword>
<dbReference type="EC" id="2.7.7.61" evidence="1"/>
<organism evidence="5 6">
    <name type="scientific">Orbus sasakiae</name>
    <dbReference type="NCBI Taxonomy" id="1078475"/>
    <lineage>
        <taxon>Bacteria</taxon>
        <taxon>Pseudomonadati</taxon>
        <taxon>Pseudomonadota</taxon>
        <taxon>Gammaproteobacteria</taxon>
        <taxon>Orbales</taxon>
        <taxon>Orbaceae</taxon>
        <taxon>Orbus</taxon>
    </lineage>
</organism>
<dbReference type="InterPro" id="IPR005551">
    <property type="entry name" value="CitX"/>
</dbReference>
<dbReference type="Proteomes" id="UP001500171">
    <property type="component" value="Unassembled WGS sequence"/>
</dbReference>
<proteinExistence type="predicted"/>
<name>A0ABP9N7M9_9GAMM</name>
<evidence type="ECO:0000256" key="3">
    <source>
        <dbReference type="ARBA" id="ARBA00022695"/>
    </source>
</evidence>
<evidence type="ECO:0000313" key="6">
    <source>
        <dbReference type="Proteomes" id="UP001500171"/>
    </source>
</evidence>
<keyword evidence="5" id="KW-0456">Lyase</keyword>
<dbReference type="EMBL" id="BAABHY010000001">
    <property type="protein sequence ID" value="GAA5110038.1"/>
    <property type="molecule type" value="Genomic_DNA"/>
</dbReference>